<evidence type="ECO:0000313" key="3">
    <source>
        <dbReference type="Proteomes" id="UP000240708"/>
    </source>
</evidence>
<keyword evidence="1" id="KW-0812">Transmembrane</keyword>
<feature type="transmembrane region" description="Helical" evidence="1">
    <location>
        <begin position="12"/>
        <end position="29"/>
    </location>
</feature>
<dbReference type="EMBL" id="PYGF01000021">
    <property type="protein sequence ID" value="PSK97586.1"/>
    <property type="molecule type" value="Genomic_DNA"/>
</dbReference>
<dbReference type="OrthoDB" id="6385003at2"/>
<dbReference type="AlphaFoldDB" id="A0A2P8DK44"/>
<sequence>MYDFVNTSLGWFHLVTALVALISGAYVLFKPKGTKRHKQVGYIYVFSMILVCSSALGIYNLTGNFGIFHILAIGGISTLIAGMIPLLIKSMKEEYRVFHLWFMYYSVLGLYAAFASELSVRIPEKPFYTMVGIATGIIFLFGSVFIFWKEGKWKKYFVK</sequence>
<keyword evidence="3" id="KW-1185">Reference proteome</keyword>
<dbReference type="Proteomes" id="UP000240708">
    <property type="component" value="Unassembled WGS sequence"/>
</dbReference>
<feature type="transmembrane region" description="Helical" evidence="1">
    <location>
        <begin position="127"/>
        <end position="148"/>
    </location>
</feature>
<gene>
    <name evidence="2" type="ORF">CLV48_1213</name>
</gene>
<reference evidence="2 3" key="1">
    <citation type="submission" date="2018-03" db="EMBL/GenBank/DDBJ databases">
        <title>Genomic Encyclopedia of Archaeal and Bacterial Type Strains, Phase II (KMG-II): from individual species to whole genera.</title>
        <authorList>
            <person name="Goeker M."/>
        </authorList>
    </citation>
    <scope>NUCLEOTIDE SEQUENCE [LARGE SCALE GENOMIC DNA]</scope>
    <source>
        <strain evidence="2 3">DSM 28057</strain>
    </source>
</reference>
<feature type="transmembrane region" description="Helical" evidence="1">
    <location>
        <begin position="41"/>
        <end position="61"/>
    </location>
</feature>
<feature type="transmembrane region" description="Helical" evidence="1">
    <location>
        <begin position="95"/>
        <end position="115"/>
    </location>
</feature>
<accession>A0A2P8DK44</accession>
<keyword evidence="1" id="KW-1133">Transmembrane helix</keyword>
<organism evidence="2 3">
    <name type="scientific">Cecembia rubra</name>
    <dbReference type="NCBI Taxonomy" id="1485585"/>
    <lineage>
        <taxon>Bacteria</taxon>
        <taxon>Pseudomonadati</taxon>
        <taxon>Bacteroidota</taxon>
        <taxon>Cytophagia</taxon>
        <taxon>Cytophagales</taxon>
        <taxon>Cyclobacteriaceae</taxon>
        <taxon>Cecembia</taxon>
    </lineage>
</organism>
<protein>
    <submittedName>
        <fullName evidence="2">Putative membrane protein DUF2306</fullName>
    </submittedName>
</protein>
<feature type="transmembrane region" description="Helical" evidence="1">
    <location>
        <begin position="67"/>
        <end position="88"/>
    </location>
</feature>
<dbReference type="RefSeq" id="WP_106569093.1">
    <property type="nucleotide sequence ID" value="NZ_JAUVYL010000156.1"/>
</dbReference>
<keyword evidence="1" id="KW-0472">Membrane</keyword>
<name>A0A2P8DK44_9BACT</name>
<comment type="caution">
    <text evidence="2">The sequence shown here is derived from an EMBL/GenBank/DDBJ whole genome shotgun (WGS) entry which is preliminary data.</text>
</comment>
<evidence type="ECO:0000313" key="2">
    <source>
        <dbReference type="EMBL" id="PSK97586.1"/>
    </source>
</evidence>
<proteinExistence type="predicted"/>
<evidence type="ECO:0000256" key="1">
    <source>
        <dbReference type="SAM" id="Phobius"/>
    </source>
</evidence>